<keyword evidence="4" id="KW-1185">Reference proteome</keyword>
<keyword evidence="2" id="KW-0812">Transmembrane</keyword>
<evidence type="ECO:0000313" key="4">
    <source>
        <dbReference type="Proteomes" id="UP000294739"/>
    </source>
</evidence>
<keyword evidence="2" id="KW-0472">Membrane</keyword>
<comment type="caution">
    <text evidence="3">The sequence shown here is derived from an EMBL/GenBank/DDBJ whole genome shotgun (WGS) entry which is preliminary data.</text>
</comment>
<keyword evidence="2" id="KW-1133">Transmembrane helix</keyword>
<gene>
    <name evidence="3" type="ORF">E1269_13965</name>
</gene>
<dbReference type="RefSeq" id="WP_131895440.1">
    <property type="nucleotide sequence ID" value="NZ_SMKZ01000017.1"/>
</dbReference>
<reference evidence="3 4" key="1">
    <citation type="submission" date="2019-03" db="EMBL/GenBank/DDBJ databases">
        <title>Draft genome sequences of novel Actinobacteria.</title>
        <authorList>
            <person name="Sahin N."/>
            <person name="Ay H."/>
            <person name="Saygin H."/>
        </authorList>
    </citation>
    <scope>NUCLEOTIDE SEQUENCE [LARGE SCALE GENOMIC DNA]</scope>
    <source>
        <strain evidence="3 4">5K138</strain>
    </source>
</reference>
<dbReference type="EMBL" id="SMKZ01000017">
    <property type="protein sequence ID" value="TDE09721.1"/>
    <property type="molecule type" value="Genomic_DNA"/>
</dbReference>
<sequence length="72" mass="8237">MSRHEDPEDYPGGYEDPAQRPRSKAFEHERTDYQDPEERPGRWPPRTLFIAVVVVLITGLAILAILGYVASR</sequence>
<organism evidence="3 4">
    <name type="scientific">Jiangella asiatica</name>
    <dbReference type="NCBI Taxonomy" id="2530372"/>
    <lineage>
        <taxon>Bacteria</taxon>
        <taxon>Bacillati</taxon>
        <taxon>Actinomycetota</taxon>
        <taxon>Actinomycetes</taxon>
        <taxon>Jiangellales</taxon>
        <taxon>Jiangellaceae</taxon>
        <taxon>Jiangella</taxon>
    </lineage>
</organism>
<feature type="region of interest" description="Disordered" evidence="1">
    <location>
        <begin position="1"/>
        <end position="42"/>
    </location>
</feature>
<name>A0A4R5DD11_9ACTN</name>
<feature type="compositionally biased region" description="Basic and acidic residues" evidence="1">
    <location>
        <begin position="24"/>
        <end position="41"/>
    </location>
</feature>
<evidence type="ECO:0000256" key="1">
    <source>
        <dbReference type="SAM" id="MobiDB-lite"/>
    </source>
</evidence>
<protein>
    <submittedName>
        <fullName evidence="3">Uncharacterized protein</fullName>
    </submittedName>
</protein>
<evidence type="ECO:0000313" key="3">
    <source>
        <dbReference type="EMBL" id="TDE09721.1"/>
    </source>
</evidence>
<proteinExistence type="predicted"/>
<dbReference type="AlphaFoldDB" id="A0A4R5DD11"/>
<dbReference type="InParanoid" id="A0A4R5DD11"/>
<evidence type="ECO:0000256" key="2">
    <source>
        <dbReference type="SAM" id="Phobius"/>
    </source>
</evidence>
<accession>A0A4R5DD11</accession>
<feature type="transmembrane region" description="Helical" evidence="2">
    <location>
        <begin position="48"/>
        <end position="70"/>
    </location>
</feature>
<dbReference type="Proteomes" id="UP000294739">
    <property type="component" value="Unassembled WGS sequence"/>
</dbReference>